<dbReference type="InterPro" id="IPR036314">
    <property type="entry name" value="SOD_C_sf"/>
</dbReference>
<sequence>MFCSRSVPRLRACARRWYQRPSLQHVSPDKELPGVFTARGLQNAWFERADHYAAQLNKYTQGTQETALENIIYEESRSYIKRHITNYASLLYNLEFAMQSLQGNPQNKIPQGPIGRESLLETPATEQLIKNEPRSSGNTDLHQLLENSFGSIAEFKTLLLNSALAISGEGFTWLVARKVTQSEMDRVSNSTGDKILFDKLFVLNTYNAGSPFNFNRAGSITTLNKTEKAKEAKSEQNSTTEVDEFSKTLKDIRRAKEEAVDPELAYIPLLAIDSSPKAWLHNYGAFGKRQYLENVWEATEWKVVESRLAGLTRSLDSSI</sequence>
<dbReference type="Gene3D" id="3.55.40.20">
    <property type="entry name" value="Iron/manganese superoxide dismutase, C-terminal domain"/>
    <property type="match status" value="1"/>
</dbReference>
<dbReference type="CGD" id="CAL0126695">
    <property type="gene designation" value="CAGL0A02387g"/>
</dbReference>
<dbReference type="PANTHER" id="PTHR43595">
    <property type="entry name" value="37S RIBOSOMAL PROTEIN S26, MITOCHONDRIAL"/>
    <property type="match status" value="1"/>
</dbReference>
<dbReference type="AlphaFoldDB" id="Q6FY34"/>
<dbReference type="VEuPathDB" id="FungiDB:CAGL0A02387g"/>
<dbReference type="GO" id="GO:0046872">
    <property type="term" value="F:metal ion binding"/>
    <property type="evidence" value="ECO:0007669"/>
    <property type="project" value="InterPro"/>
</dbReference>
<dbReference type="HOGENOM" id="CLU_057349_0_0_1"/>
<dbReference type="GO" id="GO:0003735">
    <property type="term" value="F:structural constituent of ribosome"/>
    <property type="evidence" value="ECO:0007669"/>
    <property type="project" value="EnsemblFungi"/>
</dbReference>
<organism evidence="4 5">
    <name type="scientific">Candida glabrata (strain ATCC 2001 / BCRC 20586 / JCM 3761 / NBRC 0622 / NRRL Y-65 / CBS 138)</name>
    <name type="common">Yeast</name>
    <name type="synonym">Nakaseomyces glabratus</name>
    <dbReference type="NCBI Taxonomy" id="284593"/>
    <lineage>
        <taxon>Eukaryota</taxon>
        <taxon>Fungi</taxon>
        <taxon>Dikarya</taxon>
        <taxon>Ascomycota</taxon>
        <taxon>Saccharomycotina</taxon>
        <taxon>Saccharomycetes</taxon>
        <taxon>Saccharomycetales</taxon>
        <taxon>Saccharomycetaceae</taxon>
        <taxon>Nakaseomyces</taxon>
    </lineage>
</organism>
<dbReference type="SUPFAM" id="SSF54719">
    <property type="entry name" value="Fe,Mn superoxide dismutase (SOD), C-terminal domain"/>
    <property type="match status" value="1"/>
</dbReference>
<accession>Q6FY34</accession>
<evidence type="ECO:0000313" key="5">
    <source>
        <dbReference type="Proteomes" id="UP000002428"/>
    </source>
</evidence>
<dbReference type="InterPro" id="IPR019832">
    <property type="entry name" value="Mn/Fe_SOD_C"/>
</dbReference>
<proteinExistence type="predicted"/>
<evidence type="ECO:0000259" key="2">
    <source>
        <dbReference type="Pfam" id="PF02777"/>
    </source>
</evidence>
<gene>
    <name evidence="3 4" type="ordered locus">CAGL0A02387g</name>
</gene>
<reference evidence="4 5" key="1">
    <citation type="journal article" date="2004" name="Nature">
        <title>Genome evolution in yeasts.</title>
        <authorList>
            <consortium name="Genolevures"/>
            <person name="Dujon B."/>
            <person name="Sherman D."/>
            <person name="Fischer G."/>
            <person name="Durrens P."/>
            <person name="Casaregola S."/>
            <person name="Lafontaine I."/>
            <person name="de Montigny J."/>
            <person name="Marck C."/>
            <person name="Neuveglise C."/>
            <person name="Talla E."/>
            <person name="Goffard N."/>
            <person name="Frangeul L."/>
            <person name="Aigle M."/>
            <person name="Anthouard V."/>
            <person name="Babour A."/>
            <person name="Barbe V."/>
            <person name="Barnay S."/>
            <person name="Blanchin S."/>
            <person name="Beckerich J.M."/>
            <person name="Beyne E."/>
            <person name="Bleykasten C."/>
            <person name="Boisrame A."/>
            <person name="Boyer J."/>
            <person name="Cattolico L."/>
            <person name="Confanioleri F."/>
            <person name="de Daruvar A."/>
            <person name="Despons L."/>
            <person name="Fabre E."/>
            <person name="Fairhead C."/>
            <person name="Ferry-Dumazet H."/>
            <person name="Groppi A."/>
            <person name="Hantraye F."/>
            <person name="Hennequin C."/>
            <person name="Jauniaux N."/>
            <person name="Joyet P."/>
            <person name="Kachouri R."/>
            <person name="Kerrest A."/>
            <person name="Koszul R."/>
            <person name="Lemaire M."/>
            <person name="Lesur I."/>
            <person name="Ma L."/>
            <person name="Muller H."/>
            <person name="Nicaud J.M."/>
            <person name="Nikolski M."/>
            <person name="Oztas S."/>
            <person name="Ozier-Kalogeropoulos O."/>
            <person name="Pellenz S."/>
            <person name="Potier S."/>
            <person name="Richard G.F."/>
            <person name="Straub M.L."/>
            <person name="Suleau A."/>
            <person name="Swennene D."/>
            <person name="Tekaia F."/>
            <person name="Wesolowski-Louvel M."/>
            <person name="Westhof E."/>
            <person name="Wirth B."/>
            <person name="Zeniou-Meyer M."/>
            <person name="Zivanovic I."/>
            <person name="Bolotin-Fukuhara M."/>
            <person name="Thierry A."/>
            <person name="Bouchier C."/>
            <person name="Caudron B."/>
            <person name="Scarpelli C."/>
            <person name="Gaillardin C."/>
            <person name="Weissenbach J."/>
            <person name="Wincker P."/>
            <person name="Souciet J.L."/>
        </authorList>
    </citation>
    <scope>NUCLEOTIDE SEQUENCE [LARGE SCALE GENOMIC DNA]</scope>
    <source>
        <strain evidence="5">ATCC 2001 / BCRC 20586 / JCM 3761 / NBRC 0622 / NRRL Y-65 / CBS 138</strain>
    </source>
</reference>
<dbReference type="InParanoid" id="Q6FY34"/>
<dbReference type="OMA" id="VFGKQQY"/>
<keyword evidence="5" id="KW-1185">Reference proteome</keyword>
<dbReference type="PANTHER" id="PTHR43595:SF1">
    <property type="entry name" value="SMALL RIBOSOMAL SUBUNIT PROTEIN MS43"/>
    <property type="match status" value="1"/>
</dbReference>
<evidence type="ECO:0000313" key="3">
    <source>
        <dbReference type="CGD" id="CAL0126695"/>
    </source>
</evidence>
<name>Q6FY34_CANGA</name>
<comment type="function">
    <text evidence="1">Component of the mitochondrial ribosome (mitoribosome), a dedicated translation machinery responsible for the synthesis of mitochondrial genome-encoded proteins, including at least some of the essential transmembrane subunits of the mitochondrial respiratory chain. The mitoribosomes are attached to the mitochondrial inner membrane and translation products are cotranslationally integrated into the membrane.</text>
</comment>
<protein>
    <recommendedName>
        <fullName evidence="2">Manganese/iron superoxide dismutase C-terminal domain-containing protein</fullName>
    </recommendedName>
</protein>
<dbReference type="STRING" id="284593.Q6FY34"/>
<dbReference type="KEGG" id="cgr:2886421"/>
<dbReference type="eggNOG" id="KOG0876">
    <property type="taxonomic scope" value="Eukaryota"/>
</dbReference>
<dbReference type="FunCoup" id="Q6FY34">
    <property type="interactions" value="270"/>
</dbReference>
<dbReference type="Pfam" id="PF02777">
    <property type="entry name" value="Sod_Fe_C"/>
    <property type="match status" value="1"/>
</dbReference>
<evidence type="ECO:0000256" key="1">
    <source>
        <dbReference type="ARBA" id="ARBA00037226"/>
    </source>
</evidence>
<dbReference type="EMBL" id="CR380947">
    <property type="protein sequence ID" value="CAG57761.1"/>
    <property type="molecule type" value="Genomic_DNA"/>
</dbReference>
<dbReference type="GO" id="GO:0005763">
    <property type="term" value="C:mitochondrial small ribosomal subunit"/>
    <property type="evidence" value="ECO:0007669"/>
    <property type="project" value="EnsemblFungi"/>
</dbReference>
<feature type="domain" description="Manganese/iron superoxide dismutase C-terminal" evidence="2">
    <location>
        <begin position="140"/>
        <end position="191"/>
    </location>
</feature>
<dbReference type="GO" id="GO:0004784">
    <property type="term" value="F:superoxide dismutase activity"/>
    <property type="evidence" value="ECO:0007669"/>
    <property type="project" value="InterPro"/>
</dbReference>
<dbReference type="Proteomes" id="UP000002428">
    <property type="component" value="Chromosome A"/>
</dbReference>
<evidence type="ECO:0000313" key="4">
    <source>
        <dbReference type="EMBL" id="CAG57761.1"/>
    </source>
</evidence>